<dbReference type="Proteomes" id="UP001589813">
    <property type="component" value="Unassembled WGS sequence"/>
</dbReference>
<accession>A0ABV6BAI1</accession>
<gene>
    <name evidence="4" type="ORF">ACFFJP_06175</name>
</gene>
<organism evidence="4 5">
    <name type="scientific">Rheinheimera tilapiae</name>
    <dbReference type="NCBI Taxonomy" id="875043"/>
    <lineage>
        <taxon>Bacteria</taxon>
        <taxon>Pseudomonadati</taxon>
        <taxon>Pseudomonadota</taxon>
        <taxon>Gammaproteobacteria</taxon>
        <taxon>Chromatiales</taxon>
        <taxon>Chromatiaceae</taxon>
        <taxon>Rheinheimera</taxon>
    </lineage>
</organism>
<dbReference type="SUPFAM" id="SSF51261">
    <property type="entry name" value="Duplicated hybrid motif"/>
    <property type="match status" value="1"/>
</dbReference>
<keyword evidence="1" id="KW-0677">Repeat</keyword>
<evidence type="ECO:0000313" key="4">
    <source>
        <dbReference type="EMBL" id="MFC0047869.1"/>
    </source>
</evidence>
<dbReference type="CDD" id="cd12797">
    <property type="entry name" value="M23_peptidase"/>
    <property type="match status" value="1"/>
</dbReference>
<dbReference type="InterPro" id="IPR011055">
    <property type="entry name" value="Dup_hybrid_motif"/>
</dbReference>
<dbReference type="RefSeq" id="WP_377241510.1">
    <property type="nucleotide sequence ID" value="NZ_JBHLXP010000001.1"/>
</dbReference>
<reference evidence="4 5" key="1">
    <citation type="submission" date="2024-09" db="EMBL/GenBank/DDBJ databases">
        <authorList>
            <person name="Sun Q."/>
            <person name="Mori K."/>
        </authorList>
    </citation>
    <scope>NUCLEOTIDE SEQUENCE [LARGE SCALE GENOMIC DNA]</scope>
    <source>
        <strain evidence="4 5">KCTC 23315</strain>
    </source>
</reference>
<evidence type="ECO:0000259" key="3">
    <source>
        <dbReference type="Pfam" id="PF25023"/>
    </source>
</evidence>
<evidence type="ECO:0000259" key="2">
    <source>
        <dbReference type="Pfam" id="PF01551"/>
    </source>
</evidence>
<dbReference type="Gene3D" id="2.180.10.10">
    <property type="entry name" value="RHS repeat-associated core"/>
    <property type="match status" value="1"/>
</dbReference>
<dbReference type="Gene3D" id="2.70.70.10">
    <property type="entry name" value="Glucose Permease (Domain IIA)"/>
    <property type="match status" value="1"/>
</dbReference>
<dbReference type="PANTHER" id="PTHR32305:SF15">
    <property type="entry name" value="PROTEIN RHSA-RELATED"/>
    <property type="match status" value="1"/>
</dbReference>
<dbReference type="Pfam" id="PF01551">
    <property type="entry name" value="Peptidase_M23"/>
    <property type="match status" value="1"/>
</dbReference>
<feature type="domain" description="Teneurin-like YD-shell" evidence="3">
    <location>
        <begin position="774"/>
        <end position="953"/>
    </location>
</feature>
<proteinExistence type="predicted"/>
<dbReference type="InterPro" id="IPR006530">
    <property type="entry name" value="YD"/>
</dbReference>
<protein>
    <submittedName>
        <fullName evidence="4">Peptidoglycan DD-metalloendopeptidase family protein</fullName>
    </submittedName>
</protein>
<comment type="caution">
    <text evidence="4">The sequence shown here is derived from an EMBL/GenBank/DDBJ whole genome shotgun (WGS) entry which is preliminary data.</text>
</comment>
<evidence type="ECO:0000313" key="5">
    <source>
        <dbReference type="Proteomes" id="UP001589813"/>
    </source>
</evidence>
<dbReference type="NCBIfam" id="TIGR01643">
    <property type="entry name" value="YD_repeat_2x"/>
    <property type="match status" value="1"/>
</dbReference>
<dbReference type="EMBL" id="JBHLXP010000001">
    <property type="protein sequence ID" value="MFC0047869.1"/>
    <property type="molecule type" value="Genomic_DNA"/>
</dbReference>
<sequence>MKLIEKTLIGLCVFLTSIQLVVANDLQPIKPLQLAADLNSVDLMSGKYYPQLPVLQIAAAPNLSLQSMQQFDSKITGVLYSAATPQGFAIGPRNESYTLTFGGKTSEFFNCNPECVAADGTGSKLLGTMDASSRQFTYKQGKTGLLIRYTLLSSFQDFSSDPLRKKTYEGTWFASEVYFPDGEKLSYQYDTAISGLVKHHRPRTVSTNLGYQLILTYKSNDITTGTFAWSSVASARIVKTDTPATDLARFTYSGQGAYTQSDLLGNTWSYSGAENALGASDFTSTFSLKLPDNSVNTMQVSSATLNYGGINHNLFVTDIVNQGLVYKYNYTAATGTGFDPSKQFSRIQITGPAGYQRTVQLSVYPAPEQRQLITSDTDSLGRQTRYTYTSNKLMESVTFPEGNKEIYSYDALGNLIKKQQIAKAGSGLNDLITEAGYDILNCDVHLTLLCYRPTYTLDAKGNRTDYSFDPDHGGLLTKLEPADASGVRRLTTNTYERLNGFYRLTKSSVCGYGQCSGKLEQITEYKYWNNTSLPREVSKTNGSRSKTETTIFDYDAAGRLTMENGPLTGSADAKYYRYDAIGRKTWEIGPVNQQGKRPATRFSYRNQDGQVRMTEQGVINSPTDVNLQLELTTTHQFDAKGLKLRTEVSSPQQIESLTQFSYDSSNRQFCVAQRMDPSQFAATPADACVLCSKGDYGDDRISQHSYDTNSRLLKTISGLGTAAEGIDIEMTYTANGQIDTRKDGNGNTTVYGYDGFDRLKRTTFPDGSFEENGFDANNNLSSLRKRDGVTLIHNFDNANRLTNTAVPGESSIVFGYDSLGRETSVTRGAQTVTSTYEDLGRLETTSTNGRTLTYGYDSAGRRNQLTYPDGFYLTYGYESDGSLSNIVSNGSKTLVSYSYDGSSRLSGIFRGNSVNSVLAHTPLNQLQNFDHLNINRSSFQYNPTGQLINRLTSSVDFQIKIPQPGRQDYLPNNLNQYVTHAGQSFSYDPNGNLRSFDGWTYNYNAHNRLVSASKSGQSLILEYDATGRLNSNTLNGTKTTFLYDGNELVAEYNTSGTLLKRYVHGVGSDDPLVSYDGSATTNPTFLLADERGSIIAETNSAGTVTAKHQYGPYGEPMNASTSRFRYTGQILLPGTELYHYKARVYHPKLGRFLQTDPLGYKDGMNWYAYVGNDPMNKVDPDGTCGLFKGKLMGRGCTYAVAEGAFSKPRLLASSNKPVGNVAANSGLGARKVEGGSDNHEGTDYPVGVGTSVFATASGKVVYQGNHKQYGKHILIEHKSLSGTTIYTRYAHANRIDVKKNDEVPIGTQIMLSGNSGRSTGPHLHYEVIKTSGTPTSNGFFTASRTYHSPNELEGLLNDM</sequence>
<name>A0ABV6BAI1_9GAMM</name>
<dbReference type="InterPro" id="IPR050708">
    <property type="entry name" value="T6SS_VgrG/RHS"/>
</dbReference>
<dbReference type="InterPro" id="IPR056823">
    <property type="entry name" value="TEN-like_YD-shell"/>
</dbReference>
<dbReference type="NCBIfam" id="TIGR03696">
    <property type="entry name" value="Rhs_assc_core"/>
    <property type="match status" value="1"/>
</dbReference>
<dbReference type="PANTHER" id="PTHR32305">
    <property type="match status" value="1"/>
</dbReference>
<dbReference type="InterPro" id="IPR022385">
    <property type="entry name" value="Rhs_assc_core"/>
</dbReference>
<keyword evidence="5" id="KW-1185">Reference proteome</keyword>
<feature type="domain" description="M23ase beta-sheet core" evidence="2">
    <location>
        <begin position="1238"/>
        <end position="1330"/>
    </location>
</feature>
<dbReference type="InterPro" id="IPR016047">
    <property type="entry name" value="M23ase_b-sheet_dom"/>
</dbReference>
<dbReference type="Pfam" id="PF25023">
    <property type="entry name" value="TEN_YD-shell"/>
    <property type="match status" value="2"/>
</dbReference>
<feature type="domain" description="Teneurin-like YD-shell" evidence="3">
    <location>
        <begin position="973"/>
        <end position="1169"/>
    </location>
</feature>
<evidence type="ECO:0000256" key="1">
    <source>
        <dbReference type="ARBA" id="ARBA00022737"/>
    </source>
</evidence>